<keyword evidence="2" id="KW-0812">Transmembrane</keyword>
<feature type="compositionally biased region" description="Acidic residues" evidence="1">
    <location>
        <begin position="1"/>
        <end position="11"/>
    </location>
</feature>
<dbReference type="OrthoDB" id="9778777at2"/>
<evidence type="ECO:0000256" key="1">
    <source>
        <dbReference type="SAM" id="MobiDB-lite"/>
    </source>
</evidence>
<evidence type="ECO:0000313" key="5">
    <source>
        <dbReference type="Proteomes" id="UP000253383"/>
    </source>
</evidence>
<organism evidence="4 5">
    <name type="scientific">Larkinella punicea</name>
    <dbReference type="NCBI Taxonomy" id="2315727"/>
    <lineage>
        <taxon>Bacteria</taxon>
        <taxon>Pseudomonadati</taxon>
        <taxon>Bacteroidota</taxon>
        <taxon>Cytophagia</taxon>
        <taxon>Cytophagales</taxon>
        <taxon>Spirosomataceae</taxon>
        <taxon>Larkinella</taxon>
    </lineage>
</organism>
<evidence type="ECO:0000259" key="3">
    <source>
        <dbReference type="Pfam" id="PF00174"/>
    </source>
</evidence>
<feature type="compositionally biased region" description="Basic and acidic residues" evidence="1">
    <location>
        <begin position="12"/>
        <end position="21"/>
    </location>
</feature>
<keyword evidence="2" id="KW-1133">Transmembrane helix</keyword>
<dbReference type="EMBL" id="QOWE01000011">
    <property type="protein sequence ID" value="RCR68754.1"/>
    <property type="molecule type" value="Genomic_DNA"/>
</dbReference>
<evidence type="ECO:0000256" key="2">
    <source>
        <dbReference type="SAM" id="Phobius"/>
    </source>
</evidence>
<sequence length="268" mass="30685">MATVDDIEEELPEKKPHREELTSEQQIRRRTLKAFALFGLAGVIPFSLWKWIKIQPKEAGLPKVFREVLKVNEEVANGYFSNANLAPTFPKDWAVKNVRVNGRDGLRSAIDKDAWRLKVEQPGRKALLISLDELKALPKQEIVFEFKCIEGWSQIQHWGGVNFAEFVKKYQLGQKDGSEAWYPYVGMKTPDGGYYVGIDTPSALHPQTILAYEMNGEPLTDLHGAPLRLIIPVKYGVKNLKRIGSLWFSDERPRDFWAERGYDYHVGL</sequence>
<keyword evidence="2" id="KW-0472">Membrane</keyword>
<dbReference type="PANTHER" id="PTHR43032">
    <property type="entry name" value="PROTEIN-METHIONINE-SULFOXIDE REDUCTASE"/>
    <property type="match status" value="1"/>
</dbReference>
<dbReference type="Gene3D" id="3.90.420.10">
    <property type="entry name" value="Oxidoreductase, molybdopterin-binding domain"/>
    <property type="match status" value="1"/>
</dbReference>
<feature type="domain" description="Oxidoreductase molybdopterin-binding" evidence="3">
    <location>
        <begin position="109"/>
        <end position="257"/>
    </location>
</feature>
<dbReference type="InterPro" id="IPR036374">
    <property type="entry name" value="OxRdtase_Mopterin-bd_sf"/>
</dbReference>
<feature type="transmembrane region" description="Helical" evidence="2">
    <location>
        <begin position="34"/>
        <end position="52"/>
    </location>
</feature>
<dbReference type="SUPFAM" id="SSF56524">
    <property type="entry name" value="Oxidoreductase molybdopterin-binding domain"/>
    <property type="match status" value="1"/>
</dbReference>
<accession>A0A368JQ15</accession>
<feature type="region of interest" description="Disordered" evidence="1">
    <location>
        <begin position="1"/>
        <end position="23"/>
    </location>
</feature>
<dbReference type="Pfam" id="PF00174">
    <property type="entry name" value="Oxidored_molyb"/>
    <property type="match status" value="1"/>
</dbReference>
<dbReference type="RefSeq" id="WP_114406804.1">
    <property type="nucleotide sequence ID" value="NZ_QOWE01000011.1"/>
</dbReference>
<dbReference type="Proteomes" id="UP000253383">
    <property type="component" value="Unassembled WGS sequence"/>
</dbReference>
<dbReference type="AlphaFoldDB" id="A0A368JQ15"/>
<gene>
    <name evidence="4" type="ORF">DUE52_14830</name>
</gene>
<keyword evidence="5" id="KW-1185">Reference proteome</keyword>
<reference evidence="4 5" key="1">
    <citation type="submission" date="2018-07" db="EMBL/GenBank/DDBJ databases">
        <title>Genome analysis of Larkinella rosea.</title>
        <authorList>
            <person name="Zhou Z."/>
            <person name="Wang G."/>
        </authorList>
    </citation>
    <scope>NUCLEOTIDE SEQUENCE [LARGE SCALE GENOMIC DNA]</scope>
    <source>
        <strain evidence="5">zzj9</strain>
    </source>
</reference>
<protein>
    <submittedName>
        <fullName evidence="4">Molybdopterin-binding oxidoreductase</fullName>
    </submittedName>
</protein>
<comment type="caution">
    <text evidence="4">The sequence shown here is derived from an EMBL/GenBank/DDBJ whole genome shotgun (WGS) entry which is preliminary data.</text>
</comment>
<proteinExistence type="predicted"/>
<evidence type="ECO:0000313" key="4">
    <source>
        <dbReference type="EMBL" id="RCR68754.1"/>
    </source>
</evidence>
<name>A0A368JQ15_9BACT</name>
<dbReference type="InterPro" id="IPR000572">
    <property type="entry name" value="OxRdtase_Mopterin-bd_dom"/>
</dbReference>